<keyword evidence="1" id="KW-0472">Membrane</keyword>
<dbReference type="EMBL" id="LSGP01000005">
    <property type="protein sequence ID" value="KYZ77950.1"/>
    <property type="molecule type" value="Genomic_DNA"/>
</dbReference>
<sequence>MNADRAIALICGIIGAFWAATGWFSYGVWVNKGPGPGFLPVIFGSLTVIFCIARLLRADKDAEPIDPRAIVPIAAIIVCALVIYVIGFLPATFLLIAFWLVNQGAYSYKFSIFLAATIILFIWGVFGYWLQVPFPTGLITY</sequence>
<comment type="caution">
    <text evidence="3">The sequence shown here is derived from an EMBL/GenBank/DDBJ whole genome shotgun (WGS) entry which is preliminary data.</text>
</comment>
<dbReference type="Proteomes" id="UP000076268">
    <property type="component" value="Unassembled WGS sequence"/>
</dbReference>
<dbReference type="Pfam" id="PF07331">
    <property type="entry name" value="TctB"/>
    <property type="match status" value="1"/>
</dbReference>
<keyword evidence="1" id="KW-0812">Transmembrane</keyword>
<feature type="transmembrane region" description="Helical" evidence="1">
    <location>
        <begin position="7"/>
        <end position="26"/>
    </location>
</feature>
<accession>A0A154BVY7</accession>
<proteinExistence type="predicted"/>
<organism evidence="3 4">
    <name type="scientific">Anaerosporomusa subterranea</name>
    <dbReference type="NCBI Taxonomy" id="1794912"/>
    <lineage>
        <taxon>Bacteria</taxon>
        <taxon>Bacillati</taxon>
        <taxon>Bacillota</taxon>
        <taxon>Negativicutes</taxon>
        <taxon>Acetonemataceae</taxon>
        <taxon>Anaerosporomusa</taxon>
    </lineage>
</organism>
<evidence type="ECO:0000256" key="1">
    <source>
        <dbReference type="SAM" id="Phobius"/>
    </source>
</evidence>
<dbReference type="InterPro" id="IPR009936">
    <property type="entry name" value="DUF1468"/>
</dbReference>
<evidence type="ECO:0000313" key="4">
    <source>
        <dbReference type="Proteomes" id="UP000076268"/>
    </source>
</evidence>
<gene>
    <name evidence="3" type="ORF">AXX12_16940</name>
</gene>
<evidence type="ECO:0000313" key="3">
    <source>
        <dbReference type="EMBL" id="KYZ77950.1"/>
    </source>
</evidence>
<keyword evidence="1" id="KW-1133">Transmembrane helix</keyword>
<feature type="transmembrane region" description="Helical" evidence="1">
    <location>
        <begin position="106"/>
        <end position="130"/>
    </location>
</feature>
<name>A0A154BVY7_ANASB</name>
<feature type="transmembrane region" description="Helical" evidence="1">
    <location>
        <begin position="38"/>
        <end position="57"/>
    </location>
</feature>
<evidence type="ECO:0000259" key="2">
    <source>
        <dbReference type="Pfam" id="PF07331"/>
    </source>
</evidence>
<reference evidence="3 4" key="1">
    <citation type="submission" date="2016-02" db="EMBL/GenBank/DDBJ databases">
        <title>Anaerosporomusa subterraneum gen. nov., sp. nov., a spore-forming obligate anaerobe isolated from saprolite.</title>
        <authorList>
            <person name="Choi J.K."/>
            <person name="Shah M."/>
            <person name="Yee N."/>
        </authorList>
    </citation>
    <scope>NUCLEOTIDE SEQUENCE [LARGE SCALE GENOMIC DNA]</scope>
    <source>
        <strain evidence="3 4">RU4</strain>
    </source>
</reference>
<keyword evidence="4" id="KW-1185">Reference proteome</keyword>
<feature type="domain" description="DUF1468" evidence="2">
    <location>
        <begin position="7"/>
        <end position="135"/>
    </location>
</feature>
<protein>
    <recommendedName>
        <fullName evidence="2">DUF1468 domain-containing protein</fullName>
    </recommendedName>
</protein>
<dbReference type="RefSeq" id="WP_066237490.1">
    <property type="nucleotide sequence ID" value="NZ_LSGP01000005.1"/>
</dbReference>
<dbReference type="AlphaFoldDB" id="A0A154BVY7"/>
<dbReference type="STRING" id="1794912.AXX12_16940"/>
<feature type="transmembrane region" description="Helical" evidence="1">
    <location>
        <begin position="69"/>
        <end position="100"/>
    </location>
</feature>